<evidence type="ECO:0000313" key="11">
    <source>
        <dbReference type="Proteomes" id="UP000501346"/>
    </source>
</evidence>
<dbReference type="PANTHER" id="PTHR31679">
    <property type="entry name" value="PEROXISOMAL MEMBRANE PROTEIN PEX30-RELATED"/>
    <property type="match status" value="1"/>
</dbReference>
<dbReference type="InterPro" id="IPR010482">
    <property type="entry name" value="TECPR1-like_DysF"/>
</dbReference>
<evidence type="ECO:0000256" key="3">
    <source>
        <dbReference type="ARBA" id="ARBA00022989"/>
    </source>
</evidence>
<evidence type="ECO:0000259" key="8">
    <source>
        <dbReference type="SMART" id="SM00693"/>
    </source>
</evidence>
<dbReference type="OrthoDB" id="5586090at2759"/>
<keyword evidence="4 7" id="KW-0472">Membrane</keyword>
<proteinExistence type="predicted"/>
<feature type="coiled-coil region" evidence="6">
    <location>
        <begin position="135"/>
        <end position="162"/>
    </location>
</feature>
<dbReference type="Pfam" id="PF06398">
    <property type="entry name" value="Pex24p"/>
    <property type="match status" value="1"/>
</dbReference>
<evidence type="ECO:0000259" key="9">
    <source>
        <dbReference type="SMART" id="SM00694"/>
    </source>
</evidence>
<evidence type="ECO:0000256" key="7">
    <source>
        <dbReference type="SAM" id="Phobius"/>
    </source>
</evidence>
<dbReference type="SMART" id="SM00694">
    <property type="entry name" value="DysFC"/>
    <property type="match status" value="1"/>
</dbReference>
<keyword evidence="5" id="KW-0576">Peroxisome</keyword>
<sequence>MDTNSKTKVQTENKKIKAKFIHNHGQKPSLIQITPPMISSTLFHAYPLLLIFDNALANIMWLSDDKCLTFIYLTSIWLTISFFIPVETEASHFLPFTKILRLWLGIISGAFLFLSFMYYIVSLIASLRDTEPPTLDEIVVLLESVLDKLEVLRNELNVWKKLKLSFDGVNKECSGKRLFCRLFLFGTIFQIIIMRYISPGTYTRFFIITGLIYNTSSFQATLRLLWRFTAVRNFYYLGIESFKISSFLPKHLKMEQIIPLSQGRAITVPLVEVLPKLLRDKKGDDHIHILQLLLNEQKDNFGNEDLKILEIEVYENQRRWYQNKNWSTKLLPYERQNYCIEIKNTDGTLTMRSCLPPDELGEEELPNNWHWINDNWDGTDWIYSDSAWKEIGQYSSLESFTRSRKWKRRLFHL</sequence>
<keyword evidence="6" id="KW-0175">Coiled coil</keyword>
<keyword evidence="3 7" id="KW-1133">Transmembrane helix</keyword>
<evidence type="ECO:0000256" key="1">
    <source>
        <dbReference type="ARBA" id="ARBA00004585"/>
    </source>
</evidence>
<evidence type="ECO:0000256" key="2">
    <source>
        <dbReference type="ARBA" id="ARBA00022692"/>
    </source>
</evidence>
<dbReference type="InterPro" id="IPR006614">
    <property type="entry name" value="Peroxin/Ferlin"/>
</dbReference>
<dbReference type="SMART" id="SM00693">
    <property type="entry name" value="DysFN"/>
    <property type="match status" value="1"/>
</dbReference>
<protein>
    <submittedName>
        <fullName evidence="10">Peroxisomal membrane protein pex32</fullName>
    </submittedName>
</protein>
<dbReference type="GO" id="GO:0007031">
    <property type="term" value="P:peroxisome organization"/>
    <property type="evidence" value="ECO:0007669"/>
    <property type="project" value="UniProtKB-ARBA"/>
</dbReference>
<dbReference type="AlphaFoldDB" id="A0A6C1DM45"/>
<dbReference type="InterPro" id="IPR052646">
    <property type="entry name" value="Peroxisomal_PEX28-32"/>
</dbReference>
<evidence type="ECO:0000256" key="6">
    <source>
        <dbReference type="SAM" id="Coils"/>
    </source>
</evidence>
<comment type="subcellular location">
    <subcellularLocation>
        <location evidence="1">Peroxisome membrane</location>
        <topology evidence="1">Multi-pass membrane protein</topology>
    </subcellularLocation>
</comment>
<name>A0A6C1DM45_SACPS</name>
<organism evidence="10 11">
    <name type="scientific">Saccharomyces pastorianus</name>
    <name type="common">Lager yeast</name>
    <name type="synonym">Saccharomyces cerevisiae x Saccharomyces eubayanus</name>
    <dbReference type="NCBI Taxonomy" id="27292"/>
    <lineage>
        <taxon>Eukaryota</taxon>
        <taxon>Fungi</taxon>
        <taxon>Dikarya</taxon>
        <taxon>Ascomycota</taxon>
        <taxon>Saccharomycotina</taxon>
        <taxon>Saccharomycetes</taxon>
        <taxon>Saccharomycetales</taxon>
        <taxon>Saccharomycetaceae</taxon>
        <taxon>Saccharomyces</taxon>
    </lineage>
</organism>
<gene>
    <name evidence="10" type="primary">PEX32_1</name>
    <name evidence="10" type="ORF">GRS66_000369</name>
</gene>
<reference evidence="10 11" key="1">
    <citation type="journal article" date="2019" name="BMC Genomics">
        <title>Chromosome level assembly and comparative genome analysis confirm lager-brewing yeasts originated from a single hybridization.</title>
        <authorList>
            <person name="Salazar A.N."/>
            <person name="Gorter de Vries A.R."/>
            <person name="van den Broek M."/>
            <person name="Brouwers N."/>
            <person name="de la Torre Cortes P."/>
            <person name="Kuijpers N.G.A."/>
            <person name="Daran J.G."/>
            <person name="Abeel T."/>
        </authorList>
    </citation>
    <scope>NUCLEOTIDE SEQUENCE [LARGE SCALE GENOMIC DNA]</scope>
    <source>
        <strain evidence="10 11">CBS 1483</strain>
    </source>
</reference>
<feature type="transmembrane region" description="Helical" evidence="7">
    <location>
        <begin position="204"/>
        <end position="226"/>
    </location>
</feature>
<feature type="domain" description="Peroxin/Ferlin" evidence="8">
    <location>
        <begin position="306"/>
        <end position="379"/>
    </location>
</feature>
<feature type="transmembrane region" description="Helical" evidence="7">
    <location>
        <begin position="178"/>
        <end position="198"/>
    </location>
</feature>
<evidence type="ECO:0000313" key="10">
    <source>
        <dbReference type="EMBL" id="QID78166.1"/>
    </source>
</evidence>
<keyword evidence="11" id="KW-1185">Reference proteome</keyword>
<evidence type="ECO:0000256" key="5">
    <source>
        <dbReference type="ARBA" id="ARBA00023140"/>
    </source>
</evidence>
<dbReference type="Proteomes" id="UP000501346">
    <property type="component" value="Chromosome ScII"/>
</dbReference>
<dbReference type="GO" id="GO:0005778">
    <property type="term" value="C:peroxisomal membrane"/>
    <property type="evidence" value="ECO:0007669"/>
    <property type="project" value="UniProtKB-SubCell"/>
</dbReference>
<keyword evidence="2 7" id="KW-0812">Transmembrane</keyword>
<feature type="transmembrane region" description="Helical" evidence="7">
    <location>
        <begin position="69"/>
        <end position="88"/>
    </location>
</feature>
<accession>A0A6C1DM45</accession>
<feature type="domain" description="Peroxin/Ferlin" evidence="9">
    <location>
        <begin position="380"/>
        <end position="413"/>
    </location>
</feature>
<feature type="transmembrane region" description="Helical" evidence="7">
    <location>
        <begin position="100"/>
        <end position="121"/>
    </location>
</feature>
<dbReference type="EMBL" id="CP048984">
    <property type="protein sequence ID" value="QID78166.1"/>
    <property type="molecule type" value="Genomic_DNA"/>
</dbReference>
<evidence type="ECO:0000256" key="4">
    <source>
        <dbReference type="ARBA" id="ARBA00023136"/>
    </source>
</evidence>
<dbReference type="PANTHER" id="PTHR31679:SF3">
    <property type="entry name" value="PEROXISOMAL MEMBRANE PROTEIN PEX32"/>
    <property type="match status" value="1"/>
</dbReference>